<dbReference type="AlphaFoldDB" id="A0A3Q7EWD5"/>
<accession>A0A3Q7EWD5</accession>
<protein>
    <recommendedName>
        <fullName evidence="4">Reverse transcriptase Ty1/copia-type domain-containing protein</fullName>
    </recommendedName>
</protein>
<evidence type="ECO:0000313" key="2">
    <source>
        <dbReference type="EnsemblPlants" id="Solyc02g030315.1.1"/>
    </source>
</evidence>
<dbReference type="STRING" id="4081.A0A3Q7EWD5"/>
<dbReference type="Gramene" id="Solyc02g030315.1.1">
    <property type="protein sequence ID" value="Solyc02g030315.1.1"/>
    <property type="gene ID" value="Solyc02g030315.1"/>
</dbReference>
<name>A0A3Q7EWD5_SOLLC</name>
<dbReference type="InParanoid" id="A0A3Q7EWD5"/>
<feature type="compositionally biased region" description="Low complexity" evidence="1">
    <location>
        <begin position="109"/>
        <end position="121"/>
    </location>
</feature>
<reference evidence="2" key="2">
    <citation type="submission" date="2019-01" db="UniProtKB">
        <authorList>
            <consortium name="EnsemblPlants"/>
        </authorList>
    </citation>
    <scope>IDENTIFICATION</scope>
    <source>
        <strain evidence="2">cv. Heinz 1706</strain>
    </source>
</reference>
<feature type="region of interest" description="Disordered" evidence="1">
    <location>
        <begin position="109"/>
        <end position="173"/>
    </location>
</feature>
<dbReference type="PANTHER" id="PTHR11439:SF455">
    <property type="entry name" value="RLK (RECEPTOR-LIKE PROTEIN KINASE) 8, PUTATIVE-RELATED"/>
    <property type="match status" value="1"/>
</dbReference>
<proteinExistence type="predicted"/>
<evidence type="ECO:0000313" key="3">
    <source>
        <dbReference type="Proteomes" id="UP000004994"/>
    </source>
</evidence>
<organism evidence="2">
    <name type="scientific">Solanum lycopersicum</name>
    <name type="common">Tomato</name>
    <name type="synonym">Lycopersicon esculentum</name>
    <dbReference type="NCBI Taxonomy" id="4081"/>
    <lineage>
        <taxon>Eukaryota</taxon>
        <taxon>Viridiplantae</taxon>
        <taxon>Streptophyta</taxon>
        <taxon>Embryophyta</taxon>
        <taxon>Tracheophyta</taxon>
        <taxon>Spermatophyta</taxon>
        <taxon>Magnoliopsida</taxon>
        <taxon>eudicotyledons</taxon>
        <taxon>Gunneridae</taxon>
        <taxon>Pentapetalae</taxon>
        <taxon>asterids</taxon>
        <taxon>lamiids</taxon>
        <taxon>Solanales</taxon>
        <taxon>Solanaceae</taxon>
        <taxon>Solanoideae</taxon>
        <taxon>Solaneae</taxon>
        <taxon>Solanum</taxon>
        <taxon>Solanum subgen. Lycopersicon</taxon>
    </lineage>
</organism>
<sequence length="526" mass="57930">MTTTGTISDPIIPSLKQILPSLMYLQHHHQIVDSLAAISYPISSQDFIDHVLHGLGKEYDTLVGIITHFPGSLSLEELKTKLLLHEQQLQRFKDIDPVVSHQAFATQNLSSNSSNISGNHSPPQGSRGKGRSFSSKGRGRGGRSRVSFSRSQQHQVATGNSFTHGGFSRQSSSGIGSIPTASYISPSVNDKASSQILLQASSKAAYILSLLGQSLLLPRRVLLFLILSYLSSSSRSDPLVVVSLQNHRTPYTHLESFVSTSVPSLKNNSHVSQPSSSGSLDSTRCKISTIESNLTVPRLSDSLPVGFSPPLSTSPPVINFSPSSSTIPLHPMQTRSNHNSLLDQFISRLSHLFAIKDLGNLQYFLGIQAVRSSHTLHLSQQKYIFDLLLKFHMQTCKPVCTPLASRTSISLMEGELLSDPSEYWSMVGALQYLTMTRLYISYAVNVVSQFMHARCTTHMHCVKRIFRYFDLGLTLHTSSPSSMVIAYSNTDWAGCLDSRRSTSGFAVFLGSYLISWRAKKQLRVSK</sequence>
<dbReference type="PANTHER" id="PTHR11439">
    <property type="entry name" value="GAG-POL-RELATED RETROTRANSPOSON"/>
    <property type="match status" value="1"/>
</dbReference>
<reference evidence="2" key="1">
    <citation type="journal article" date="2012" name="Nature">
        <title>The tomato genome sequence provides insights into fleshy fruit evolution.</title>
        <authorList>
            <consortium name="Tomato Genome Consortium"/>
        </authorList>
    </citation>
    <scope>NUCLEOTIDE SEQUENCE [LARGE SCALE GENOMIC DNA]</scope>
    <source>
        <strain evidence="2">cv. Heinz 1706</strain>
    </source>
</reference>
<evidence type="ECO:0008006" key="4">
    <source>
        <dbReference type="Google" id="ProtNLM"/>
    </source>
</evidence>
<feature type="compositionally biased region" description="Polar residues" evidence="1">
    <location>
        <begin position="152"/>
        <end position="173"/>
    </location>
</feature>
<evidence type="ECO:0000256" key="1">
    <source>
        <dbReference type="SAM" id="MobiDB-lite"/>
    </source>
</evidence>
<keyword evidence="3" id="KW-1185">Reference proteome</keyword>
<dbReference type="Proteomes" id="UP000004994">
    <property type="component" value="Chromosome 2"/>
</dbReference>
<dbReference type="OMA" id="RCKISTI"/>
<dbReference type="EnsemblPlants" id="Solyc02g030315.1.1">
    <property type="protein sequence ID" value="Solyc02g030315.1.1"/>
    <property type="gene ID" value="Solyc02g030315.1"/>
</dbReference>